<dbReference type="EMBL" id="JARJCN010000042">
    <property type="protein sequence ID" value="KAJ7083167.1"/>
    <property type="molecule type" value="Genomic_DNA"/>
</dbReference>
<gene>
    <name evidence="2" type="ORF">B0H15DRAFT_429837</name>
</gene>
<reference evidence="2" key="1">
    <citation type="submission" date="2023-03" db="EMBL/GenBank/DDBJ databases">
        <title>Massive genome expansion in bonnet fungi (Mycena s.s.) driven by repeated elements and novel gene families across ecological guilds.</title>
        <authorList>
            <consortium name="Lawrence Berkeley National Laboratory"/>
            <person name="Harder C.B."/>
            <person name="Miyauchi S."/>
            <person name="Viragh M."/>
            <person name="Kuo A."/>
            <person name="Thoen E."/>
            <person name="Andreopoulos B."/>
            <person name="Lu D."/>
            <person name="Skrede I."/>
            <person name="Drula E."/>
            <person name="Henrissat B."/>
            <person name="Morin E."/>
            <person name="Kohler A."/>
            <person name="Barry K."/>
            <person name="LaButti K."/>
            <person name="Morin E."/>
            <person name="Salamov A."/>
            <person name="Lipzen A."/>
            <person name="Mereny Z."/>
            <person name="Hegedus B."/>
            <person name="Baldrian P."/>
            <person name="Stursova M."/>
            <person name="Weitz H."/>
            <person name="Taylor A."/>
            <person name="Grigoriev I.V."/>
            <person name="Nagy L.G."/>
            <person name="Martin F."/>
            <person name="Kauserud H."/>
        </authorList>
    </citation>
    <scope>NUCLEOTIDE SEQUENCE</scope>
    <source>
        <strain evidence="2">CBHHK173m</strain>
    </source>
</reference>
<feature type="compositionally biased region" description="Low complexity" evidence="1">
    <location>
        <begin position="68"/>
        <end position="89"/>
    </location>
</feature>
<accession>A0AAD6U106</accession>
<feature type="region of interest" description="Disordered" evidence="1">
    <location>
        <begin position="161"/>
        <end position="222"/>
    </location>
</feature>
<feature type="compositionally biased region" description="Basic and acidic residues" evidence="1">
    <location>
        <begin position="117"/>
        <end position="128"/>
    </location>
</feature>
<dbReference type="Proteomes" id="UP001222325">
    <property type="component" value="Unassembled WGS sequence"/>
</dbReference>
<dbReference type="AlphaFoldDB" id="A0AAD6U106"/>
<comment type="caution">
    <text evidence="2">The sequence shown here is derived from an EMBL/GenBank/DDBJ whole genome shotgun (WGS) entry which is preliminary data.</text>
</comment>
<proteinExistence type="predicted"/>
<evidence type="ECO:0000313" key="3">
    <source>
        <dbReference type="Proteomes" id="UP001222325"/>
    </source>
</evidence>
<feature type="compositionally biased region" description="Low complexity" evidence="1">
    <location>
        <begin position="38"/>
        <end position="48"/>
    </location>
</feature>
<protein>
    <submittedName>
        <fullName evidence="2">Uncharacterized protein</fullName>
    </submittedName>
</protein>
<evidence type="ECO:0000256" key="1">
    <source>
        <dbReference type="SAM" id="MobiDB-lite"/>
    </source>
</evidence>
<keyword evidence="3" id="KW-1185">Reference proteome</keyword>
<evidence type="ECO:0000313" key="2">
    <source>
        <dbReference type="EMBL" id="KAJ7083167.1"/>
    </source>
</evidence>
<feature type="region of interest" description="Disordered" evidence="1">
    <location>
        <begin position="1"/>
        <end position="99"/>
    </location>
</feature>
<feature type="region of interest" description="Disordered" evidence="1">
    <location>
        <begin position="113"/>
        <end position="149"/>
    </location>
</feature>
<organism evidence="2 3">
    <name type="scientific">Mycena belliarum</name>
    <dbReference type="NCBI Taxonomy" id="1033014"/>
    <lineage>
        <taxon>Eukaryota</taxon>
        <taxon>Fungi</taxon>
        <taxon>Dikarya</taxon>
        <taxon>Basidiomycota</taxon>
        <taxon>Agaricomycotina</taxon>
        <taxon>Agaricomycetes</taxon>
        <taxon>Agaricomycetidae</taxon>
        <taxon>Agaricales</taxon>
        <taxon>Marasmiineae</taxon>
        <taxon>Mycenaceae</taxon>
        <taxon>Mycena</taxon>
    </lineage>
</organism>
<sequence length="222" mass="23525">MHPPRPGPVLDYRRNLRRRRSQVGALKPVPTPHRCRRSQSSARARFVAQFPDEPPLSRPLALSQVPGSARSASSSPCRATTTSCAAPAPRARRSRVPSHAAAASAWDACGDCPNGVDRGERPSQDAARRKSAGTRSCARSRSDGGVAPCLSSAAAPQALANAAAARAKSRCKGVSRRPRSQQRLTAAPSPCCPPQGPARRADCALRPRTPPPPLDLARGRCR</sequence>
<name>A0AAD6U106_9AGAR</name>
<feature type="compositionally biased region" description="Basic residues" evidence="1">
    <location>
        <begin position="167"/>
        <end position="180"/>
    </location>
</feature>